<comment type="caution">
    <text evidence="2">The sequence shown here is derived from an EMBL/GenBank/DDBJ whole genome shotgun (WGS) entry which is preliminary data.</text>
</comment>
<dbReference type="Proteomes" id="UP001160148">
    <property type="component" value="Unassembled WGS sequence"/>
</dbReference>
<dbReference type="InterPro" id="IPR051853">
    <property type="entry name" value="SH2-Ras-GEF_adapter"/>
</dbReference>
<organism evidence="2 3">
    <name type="scientific">Macrosiphum euphorbiae</name>
    <name type="common">potato aphid</name>
    <dbReference type="NCBI Taxonomy" id="13131"/>
    <lineage>
        <taxon>Eukaryota</taxon>
        <taxon>Metazoa</taxon>
        <taxon>Ecdysozoa</taxon>
        <taxon>Arthropoda</taxon>
        <taxon>Hexapoda</taxon>
        <taxon>Insecta</taxon>
        <taxon>Pterygota</taxon>
        <taxon>Neoptera</taxon>
        <taxon>Paraneoptera</taxon>
        <taxon>Hemiptera</taxon>
        <taxon>Sternorrhyncha</taxon>
        <taxon>Aphidomorpha</taxon>
        <taxon>Aphidoidea</taxon>
        <taxon>Aphididae</taxon>
        <taxon>Macrosiphini</taxon>
        <taxon>Macrosiphum</taxon>
    </lineage>
</organism>
<evidence type="ECO:0000256" key="1">
    <source>
        <dbReference type="SAM" id="MobiDB-lite"/>
    </source>
</evidence>
<feature type="compositionally biased region" description="Polar residues" evidence="1">
    <location>
        <begin position="1"/>
        <end position="14"/>
    </location>
</feature>
<feature type="compositionally biased region" description="Low complexity" evidence="1">
    <location>
        <begin position="518"/>
        <end position="545"/>
    </location>
</feature>
<feature type="compositionally biased region" description="Low complexity" evidence="1">
    <location>
        <begin position="77"/>
        <end position="99"/>
    </location>
</feature>
<accession>A0AAV0WI09</accession>
<feature type="compositionally biased region" description="Low complexity" evidence="1">
    <location>
        <begin position="654"/>
        <end position="684"/>
    </location>
</feature>
<feature type="compositionally biased region" description="Polar residues" evidence="1">
    <location>
        <begin position="553"/>
        <end position="564"/>
    </location>
</feature>
<proteinExistence type="predicted"/>
<dbReference type="PANTHER" id="PTHR14247:SF8">
    <property type="entry name" value="RAS-GEF DOMAIN-CONTAINING PROTEIN"/>
    <property type="match status" value="1"/>
</dbReference>
<feature type="compositionally biased region" description="Polar residues" evidence="1">
    <location>
        <begin position="469"/>
        <end position="500"/>
    </location>
</feature>
<feature type="compositionally biased region" description="Polar residues" evidence="1">
    <location>
        <begin position="100"/>
        <end position="109"/>
    </location>
</feature>
<feature type="region of interest" description="Disordered" evidence="1">
    <location>
        <begin position="1"/>
        <end position="112"/>
    </location>
</feature>
<reference evidence="2 3" key="1">
    <citation type="submission" date="2023-01" db="EMBL/GenBank/DDBJ databases">
        <authorList>
            <person name="Whitehead M."/>
        </authorList>
    </citation>
    <scope>NUCLEOTIDE SEQUENCE [LARGE SCALE GENOMIC DNA]</scope>
</reference>
<evidence type="ECO:0000313" key="3">
    <source>
        <dbReference type="Proteomes" id="UP001160148"/>
    </source>
</evidence>
<dbReference type="AlphaFoldDB" id="A0AAV0WI09"/>
<gene>
    <name evidence="2" type="ORF">MEUPH1_LOCUS11300</name>
</gene>
<evidence type="ECO:0000313" key="2">
    <source>
        <dbReference type="EMBL" id="CAI6355449.1"/>
    </source>
</evidence>
<feature type="compositionally biased region" description="Polar residues" evidence="1">
    <location>
        <begin position="574"/>
        <end position="586"/>
    </location>
</feature>
<feature type="compositionally biased region" description="Low complexity" evidence="1">
    <location>
        <begin position="599"/>
        <end position="621"/>
    </location>
</feature>
<sequence>MGIQMSTSELSSDGLSEMSDADEPDDRRSYSSEDAENGENNDNFTYHQRRIIKQPSLNRVARMSSMESGTSQPYESPPSSKQNQPPPLLKQQHQLPPSQRVSSPLNADSATADVEAEKMKKLLEWELSALEADDLRSHAWYHGQQVDRTEAERLLRQCVAEEHGSATATIITTNDTITPSNNVTATATTKGSSSLQHHVEEATSDLDGIYDVSSDSSDSDFSIDDCIDKRDMVPDPSLATRRRIDGVLPLKRPKRPHRPRRHFYCFLVRDSLNVRPPGRYVVSCLRVDKYEDLETGDKNISQRYHDDDQRRKFQRKQQRRQRRQHRHPVLHFVVNEIILQPGTVYERSQFSFGETLPSMTTAISTAVANNNDGLINDQRQCQPGFDSVPDLIRYYVGGADDNAVLSYRGGNDGVVSGSMTLSRTAQTEVRIRYPCNRRRPLMTDKSLAEDASPNILPSTMENSRLVRQRATTASTRTEGLRELSTSPGGETEASTSAQNTNHRRHSPSPPPQISKWMRVQSSSRSSVRRTPSATVTSTMVTSDTSLKPPSAAGSANQTQLQPLTLSPCPPRIDPQSSITGSTSGSPDPSIKTLPHQPKSSYPLPSTSGSSSLLSYDRPSTSGSKSNSDQSSFSLRRMPSYPGMPSGSTPHLTISDLLSSPSSSTDSSRLSRSKSRTNLLNREFR</sequence>
<protein>
    <submittedName>
        <fullName evidence="2">Uncharacterized protein</fullName>
    </submittedName>
</protein>
<feature type="region of interest" description="Disordered" evidence="1">
    <location>
        <begin position="443"/>
        <end position="684"/>
    </location>
</feature>
<name>A0AAV0WI09_9HEMI</name>
<dbReference type="EMBL" id="CARXXK010000002">
    <property type="protein sequence ID" value="CAI6355449.1"/>
    <property type="molecule type" value="Genomic_DNA"/>
</dbReference>
<keyword evidence="3" id="KW-1185">Reference proteome</keyword>
<feature type="compositionally biased region" description="Basic residues" evidence="1">
    <location>
        <begin position="312"/>
        <end position="326"/>
    </location>
</feature>
<dbReference type="PANTHER" id="PTHR14247">
    <property type="entry name" value="BREAST CANCER ANTI-ESTROGEN RESISTANCE PROTEIN 3 HOMOLOG-LIKE PROTEIN"/>
    <property type="match status" value="1"/>
</dbReference>
<feature type="compositionally biased region" description="Polar residues" evidence="1">
    <location>
        <begin position="622"/>
        <end position="633"/>
    </location>
</feature>
<feature type="region of interest" description="Disordered" evidence="1">
    <location>
        <begin position="298"/>
        <end position="326"/>
    </location>
</feature>
<feature type="compositionally biased region" description="Polar residues" evidence="1">
    <location>
        <begin position="65"/>
        <end position="74"/>
    </location>
</feature>